<comment type="caution">
    <text evidence="1">The sequence shown here is derived from an EMBL/GenBank/DDBJ whole genome shotgun (WGS) entry which is preliminary data.</text>
</comment>
<reference evidence="1" key="1">
    <citation type="submission" date="2018-08" db="EMBL/GenBank/DDBJ databases">
        <title>Identification of Burkholderia cepacia strains that express a Burkholderia pseudomallei-like capsular polysaccharide.</title>
        <authorList>
            <person name="Burtnick M.N."/>
            <person name="Vongsouvath M."/>
            <person name="Newton P."/>
            <person name="Wuthiekanun V."/>
            <person name="Limmathurotsakul D."/>
            <person name="Brett P.J."/>
            <person name="Chantratita N."/>
            <person name="Dance D.A."/>
        </authorList>
    </citation>
    <scope>NUCLEOTIDE SEQUENCE</scope>
    <source>
        <strain evidence="1">SBXCC001</strain>
    </source>
</reference>
<evidence type="ECO:0000313" key="2">
    <source>
        <dbReference type="Proteomes" id="UP001272137"/>
    </source>
</evidence>
<gene>
    <name evidence="1" type="ORF">C7S16_3783</name>
</gene>
<proteinExistence type="predicted"/>
<name>A0AAW9CSY1_BURTH</name>
<dbReference type="AlphaFoldDB" id="A0AAW9CSY1"/>
<accession>A0AAW9CSY1</accession>
<dbReference type="Proteomes" id="UP001272137">
    <property type="component" value="Unassembled WGS sequence"/>
</dbReference>
<dbReference type="EMBL" id="QXCT01000002">
    <property type="protein sequence ID" value="MDW9253760.1"/>
    <property type="molecule type" value="Genomic_DNA"/>
</dbReference>
<sequence length="100" mass="11284">MSDQRVEVAVDSEHENLLIEPYSPSMPLLAWAEALVLCRPPCAGFRRTPKNLREMMRFGPNFCAGRSVSKRWRCANRVRGSNRPQRAAHGRGCGFAIGKR</sequence>
<organism evidence="1 2">
    <name type="scientific">Burkholderia thailandensis</name>
    <dbReference type="NCBI Taxonomy" id="57975"/>
    <lineage>
        <taxon>Bacteria</taxon>
        <taxon>Pseudomonadati</taxon>
        <taxon>Pseudomonadota</taxon>
        <taxon>Betaproteobacteria</taxon>
        <taxon>Burkholderiales</taxon>
        <taxon>Burkholderiaceae</taxon>
        <taxon>Burkholderia</taxon>
        <taxon>pseudomallei group</taxon>
    </lineage>
</organism>
<protein>
    <submittedName>
        <fullName evidence="1">Uncharacterized protein</fullName>
    </submittedName>
</protein>
<evidence type="ECO:0000313" key="1">
    <source>
        <dbReference type="EMBL" id="MDW9253760.1"/>
    </source>
</evidence>